<dbReference type="GO" id="GO:0003676">
    <property type="term" value="F:nucleic acid binding"/>
    <property type="evidence" value="ECO:0007669"/>
    <property type="project" value="InterPro"/>
</dbReference>
<gene>
    <name evidence="1" type="ORF">AV649_10475</name>
</gene>
<evidence type="ECO:0000313" key="1">
    <source>
        <dbReference type="EMBL" id="KZE43615.1"/>
    </source>
</evidence>
<dbReference type="InterPro" id="IPR012156">
    <property type="entry name" value="Cold_shock_CspA"/>
</dbReference>
<accession>A0A0J5TD58</accession>
<sequence>METWIIVLNLYLIVINIAGFVLMGRDKEKARRGEYRISERTLWQVAILGGSVGSYFGMRIHRHKTKHAAFRLGLPLLVILHGGLYIWFVL</sequence>
<name>A0A0J5TD58_9BACI</name>
<dbReference type="InterPro" id="IPR010718">
    <property type="entry name" value="DUF1294"/>
</dbReference>
<dbReference type="OrthoDB" id="1698854at2"/>
<proteinExistence type="predicted"/>
<dbReference type="PIRSF" id="PIRSF002599">
    <property type="entry name" value="Cold_shock_A"/>
    <property type="match status" value="1"/>
</dbReference>
<dbReference type="AlphaFoldDB" id="A0A0J5TD58"/>
<comment type="caution">
    <text evidence="1">The sequence shown here is derived from an EMBL/GenBank/DDBJ whole genome shotgun (WGS) entry which is preliminary data.</text>
</comment>
<dbReference type="Pfam" id="PF06961">
    <property type="entry name" value="DUF1294"/>
    <property type="match status" value="1"/>
</dbReference>
<dbReference type="EMBL" id="LQQY01000047">
    <property type="protein sequence ID" value="KZE43615.1"/>
    <property type="molecule type" value="Genomic_DNA"/>
</dbReference>
<dbReference type="PATRIC" id="fig|189381.10.peg.3354"/>
<evidence type="ECO:0000313" key="2">
    <source>
        <dbReference type="Proteomes" id="UP000076510"/>
    </source>
</evidence>
<dbReference type="RefSeq" id="WP_048006312.1">
    <property type="nucleotide sequence ID" value="NZ_CAXQIX010000036.1"/>
</dbReference>
<protein>
    <submittedName>
        <fullName evidence="1">Uncharacterized protein</fullName>
    </submittedName>
</protein>
<reference evidence="2" key="1">
    <citation type="submission" date="2016-01" db="EMBL/GenBank/DDBJ databases">
        <title>Whole genome sequencing of Bhargavaea cecembensis T14.</title>
        <authorList>
            <person name="Hong K.W."/>
        </authorList>
    </citation>
    <scope>NUCLEOTIDE SEQUENCE [LARGE SCALE GENOMIC DNA]</scope>
    <source>
        <strain evidence="2">M19</strain>
    </source>
</reference>
<organism evidence="1 2">
    <name type="scientific">Rossellomorea marisflavi</name>
    <dbReference type="NCBI Taxonomy" id="189381"/>
    <lineage>
        <taxon>Bacteria</taxon>
        <taxon>Bacillati</taxon>
        <taxon>Bacillota</taxon>
        <taxon>Bacilli</taxon>
        <taxon>Bacillales</taxon>
        <taxon>Bacillaceae</taxon>
        <taxon>Rossellomorea</taxon>
    </lineage>
</organism>
<dbReference type="Proteomes" id="UP000076510">
    <property type="component" value="Unassembled WGS sequence"/>
</dbReference>